<protein>
    <submittedName>
        <fullName evidence="1">Uncharacterized protein</fullName>
    </submittedName>
</protein>
<name>S8FAQ4_FOMSC</name>
<dbReference type="HOGENOM" id="CLU_064980_0_0_1"/>
<evidence type="ECO:0000313" key="1">
    <source>
        <dbReference type="EMBL" id="EPS95664.1"/>
    </source>
</evidence>
<organism evidence="1 2">
    <name type="scientific">Fomitopsis schrenkii</name>
    <name type="common">Brown rot fungus</name>
    <dbReference type="NCBI Taxonomy" id="2126942"/>
    <lineage>
        <taxon>Eukaryota</taxon>
        <taxon>Fungi</taxon>
        <taxon>Dikarya</taxon>
        <taxon>Basidiomycota</taxon>
        <taxon>Agaricomycotina</taxon>
        <taxon>Agaricomycetes</taxon>
        <taxon>Polyporales</taxon>
        <taxon>Fomitopsis</taxon>
    </lineage>
</organism>
<keyword evidence="2" id="KW-1185">Reference proteome</keyword>
<reference evidence="1 2" key="1">
    <citation type="journal article" date="2012" name="Science">
        <title>The Paleozoic origin of enzymatic lignin decomposition reconstructed from 31 fungal genomes.</title>
        <authorList>
            <person name="Floudas D."/>
            <person name="Binder M."/>
            <person name="Riley R."/>
            <person name="Barry K."/>
            <person name="Blanchette R.A."/>
            <person name="Henrissat B."/>
            <person name="Martinez A.T."/>
            <person name="Otillar R."/>
            <person name="Spatafora J.W."/>
            <person name="Yadav J.S."/>
            <person name="Aerts A."/>
            <person name="Benoit I."/>
            <person name="Boyd A."/>
            <person name="Carlson A."/>
            <person name="Copeland A."/>
            <person name="Coutinho P.M."/>
            <person name="de Vries R.P."/>
            <person name="Ferreira P."/>
            <person name="Findley K."/>
            <person name="Foster B."/>
            <person name="Gaskell J."/>
            <person name="Glotzer D."/>
            <person name="Gorecki P."/>
            <person name="Heitman J."/>
            <person name="Hesse C."/>
            <person name="Hori C."/>
            <person name="Igarashi K."/>
            <person name="Jurgens J.A."/>
            <person name="Kallen N."/>
            <person name="Kersten P."/>
            <person name="Kohler A."/>
            <person name="Kuees U."/>
            <person name="Kumar T.K.A."/>
            <person name="Kuo A."/>
            <person name="LaButti K."/>
            <person name="Larrondo L.F."/>
            <person name="Lindquist E."/>
            <person name="Ling A."/>
            <person name="Lombard V."/>
            <person name="Lucas S."/>
            <person name="Lundell T."/>
            <person name="Martin R."/>
            <person name="McLaughlin D.J."/>
            <person name="Morgenstern I."/>
            <person name="Morin E."/>
            <person name="Murat C."/>
            <person name="Nagy L.G."/>
            <person name="Nolan M."/>
            <person name="Ohm R.A."/>
            <person name="Patyshakuliyeva A."/>
            <person name="Rokas A."/>
            <person name="Ruiz-Duenas F.J."/>
            <person name="Sabat G."/>
            <person name="Salamov A."/>
            <person name="Samejima M."/>
            <person name="Schmutz J."/>
            <person name="Slot J.C."/>
            <person name="St John F."/>
            <person name="Stenlid J."/>
            <person name="Sun H."/>
            <person name="Sun S."/>
            <person name="Syed K."/>
            <person name="Tsang A."/>
            <person name="Wiebenga A."/>
            <person name="Young D."/>
            <person name="Pisabarro A."/>
            <person name="Eastwood D.C."/>
            <person name="Martin F."/>
            <person name="Cullen D."/>
            <person name="Grigoriev I.V."/>
            <person name="Hibbett D.S."/>
        </authorList>
    </citation>
    <scope>NUCLEOTIDE SEQUENCE</scope>
    <source>
        <strain evidence="2">FP-58527</strain>
    </source>
</reference>
<dbReference type="OrthoDB" id="2570975at2759"/>
<dbReference type="InParanoid" id="S8FAQ4"/>
<dbReference type="Proteomes" id="UP000015241">
    <property type="component" value="Unassembled WGS sequence"/>
</dbReference>
<proteinExistence type="predicted"/>
<evidence type="ECO:0000313" key="2">
    <source>
        <dbReference type="Proteomes" id="UP000015241"/>
    </source>
</evidence>
<accession>S8FAQ4</accession>
<sequence>MGVAVKCRLRPPQLVAGQKEIDLVVTDAGLSCLPTHALVIHPPVDPFAPPPTGERTWMNLPHSRDISIMPIHAAILAANCGRLPDRWPNSRPQPPPSQIVFEGGEIANGYRVPLVPFCLPYPTAFEPLARYMYNHHKGMLYHSLVRMYEPLSVNASNNHPRYYESDALDKDYSPKKRLFIAARECVSRHGGHLPWIHEQMQFVEGFWKNVVALAVADDDLWEILQLAWEALVLAMSWTRGARAKVARDDALRVLEAAHEGRQVVVESPRDKARRVVRTLGDYVARRMKDGRRR</sequence>
<gene>
    <name evidence="1" type="ORF">FOMPIDRAFT_1131983</name>
</gene>
<dbReference type="AlphaFoldDB" id="S8FAQ4"/>
<dbReference type="EMBL" id="KE504203">
    <property type="protein sequence ID" value="EPS95664.1"/>
    <property type="molecule type" value="Genomic_DNA"/>
</dbReference>